<dbReference type="PANTHER" id="PTHR42659">
    <property type="entry name" value="XANTHINE DEHYDROGENASE SUBUNIT C-RELATED"/>
    <property type="match status" value="1"/>
</dbReference>
<dbReference type="InterPro" id="IPR016166">
    <property type="entry name" value="FAD-bd_PCMH"/>
</dbReference>
<dbReference type="SUPFAM" id="SSF55447">
    <property type="entry name" value="CO dehydrogenase flavoprotein C-terminal domain-like"/>
    <property type="match status" value="1"/>
</dbReference>
<evidence type="ECO:0000259" key="4">
    <source>
        <dbReference type="PROSITE" id="PS51387"/>
    </source>
</evidence>
<sequence>MIPVAFEYKKVSSVEEALTSLASGGEGKLLAGGYSLIPAMKLRLNQPALLIDIGDIPALKGIREEDGEIVINAGTTHNDILHNDLIQQHLPFFHEAAKMIGDEQVRNRGTMGGSLAHADPAADWPALVLAADANIELAGTSGKRTLKATEFFTGLFSTELQENEIITAIRVPIPAEGSKSVYLKFENPASRFAIVGCAVLRLPDGRINIAFTGVADFAFRDAGAEKAVSGKTMDDAAMQEAQTAAVVGVDILSDNFASAEYRKHLAKVYLKRALQAVM</sequence>
<keyword evidence="3" id="KW-0560">Oxidoreductase</keyword>
<feature type="domain" description="FAD-binding PCMH-type" evidence="4">
    <location>
        <begin position="1"/>
        <end position="176"/>
    </location>
</feature>
<dbReference type="InterPro" id="IPR005107">
    <property type="entry name" value="CO_DH_flav_C"/>
</dbReference>
<dbReference type="FunFam" id="3.30.465.10:FF:000017">
    <property type="entry name" value="Xanthine dehydrogenase, FAD binding subunit"/>
    <property type="match status" value="1"/>
</dbReference>
<dbReference type="RefSeq" id="WP_150090302.1">
    <property type="nucleotide sequence ID" value="NZ_VWSF01000015.1"/>
</dbReference>
<dbReference type="InterPro" id="IPR016167">
    <property type="entry name" value="FAD-bd_PCMH_sub1"/>
</dbReference>
<dbReference type="Gene3D" id="3.30.390.50">
    <property type="entry name" value="CO dehydrogenase flavoprotein, C-terminal domain"/>
    <property type="match status" value="1"/>
</dbReference>
<dbReference type="GO" id="GO:0016491">
    <property type="term" value="F:oxidoreductase activity"/>
    <property type="evidence" value="ECO:0007669"/>
    <property type="project" value="UniProtKB-KW"/>
</dbReference>
<dbReference type="InterPro" id="IPR036318">
    <property type="entry name" value="FAD-bd_PCMH-like_sf"/>
</dbReference>
<gene>
    <name evidence="5" type="ORF">F0145_17495</name>
</gene>
<dbReference type="InterPro" id="IPR036683">
    <property type="entry name" value="CO_DH_flav_C_dom_sf"/>
</dbReference>
<accession>A0A5M6D5Z9</accession>
<dbReference type="AlphaFoldDB" id="A0A5M6D5Z9"/>
<dbReference type="Proteomes" id="UP000323426">
    <property type="component" value="Unassembled WGS sequence"/>
</dbReference>
<comment type="caution">
    <text evidence="5">The sequence shown here is derived from an EMBL/GenBank/DDBJ whole genome shotgun (WGS) entry which is preliminary data.</text>
</comment>
<dbReference type="InterPro" id="IPR002346">
    <property type="entry name" value="Mopterin_DH_FAD-bd"/>
</dbReference>
<dbReference type="Gene3D" id="3.30.43.10">
    <property type="entry name" value="Uridine Diphospho-n-acetylenolpyruvylglucosamine Reductase, domain 2"/>
    <property type="match status" value="1"/>
</dbReference>
<dbReference type="PANTHER" id="PTHR42659:SF2">
    <property type="entry name" value="XANTHINE DEHYDROGENASE SUBUNIT C-RELATED"/>
    <property type="match status" value="1"/>
</dbReference>
<proteinExistence type="predicted"/>
<evidence type="ECO:0000313" key="6">
    <source>
        <dbReference type="Proteomes" id="UP000323426"/>
    </source>
</evidence>
<keyword evidence="2" id="KW-0274">FAD</keyword>
<dbReference type="InterPro" id="IPR016169">
    <property type="entry name" value="FAD-bd_PCMH_sub2"/>
</dbReference>
<keyword evidence="1" id="KW-0285">Flavoprotein</keyword>
<dbReference type="Gene3D" id="3.30.465.10">
    <property type="match status" value="1"/>
</dbReference>
<reference evidence="5 6" key="1">
    <citation type="submission" date="2019-09" db="EMBL/GenBank/DDBJ databases">
        <title>Genome sequence and assembly of Adhaeribacter sp.</title>
        <authorList>
            <person name="Chhetri G."/>
        </authorList>
    </citation>
    <scope>NUCLEOTIDE SEQUENCE [LARGE SCALE GENOMIC DNA]</scope>
    <source>
        <strain evidence="5 6">DK36</strain>
    </source>
</reference>
<dbReference type="SUPFAM" id="SSF56176">
    <property type="entry name" value="FAD-binding/transporter-associated domain-like"/>
    <property type="match status" value="1"/>
</dbReference>
<dbReference type="GO" id="GO:0071949">
    <property type="term" value="F:FAD binding"/>
    <property type="evidence" value="ECO:0007669"/>
    <property type="project" value="InterPro"/>
</dbReference>
<dbReference type="EMBL" id="VWSF01000015">
    <property type="protein sequence ID" value="KAA5542934.1"/>
    <property type="molecule type" value="Genomic_DNA"/>
</dbReference>
<dbReference type="Pfam" id="PF00941">
    <property type="entry name" value="FAD_binding_5"/>
    <property type="match status" value="1"/>
</dbReference>
<dbReference type="SMART" id="SM01092">
    <property type="entry name" value="CO_deh_flav_C"/>
    <property type="match status" value="1"/>
</dbReference>
<organism evidence="5 6">
    <name type="scientific">Adhaeribacter rhizoryzae</name>
    <dbReference type="NCBI Taxonomy" id="2607907"/>
    <lineage>
        <taxon>Bacteria</taxon>
        <taxon>Pseudomonadati</taxon>
        <taxon>Bacteroidota</taxon>
        <taxon>Cytophagia</taxon>
        <taxon>Cytophagales</taxon>
        <taxon>Hymenobacteraceae</taxon>
        <taxon>Adhaeribacter</taxon>
    </lineage>
</organism>
<dbReference type="InterPro" id="IPR051312">
    <property type="entry name" value="Diverse_Substr_Oxidored"/>
</dbReference>
<dbReference type="PROSITE" id="PS51387">
    <property type="entry name" value="FAD_PCMH"/>
    <property type="match status" value="1"/>
</dbReference>
<evidence type="ECO:0000256" key="2">
    <source>
        <dbReference type="ARBA" id="ARBA00022827"/>
    </source>
</evidence>
<protein>
    <submittedName>
        <fullName evidence="5">Xanthine dehydrogenase family protein subunit M</fullName>
    </submittedName>
</protein>
<dbReference type="Pfam" id="PF03450">
    <property type="entry name" value="CO_deh_flav_C"/>
    <property type="match status" value="1"/>
</dbReference>
<keyword evidence="6" id="KW-1185">Reference proteome</keyword>
<evidence type="ECO:0000256" key="3">
    <source>
        <dbReference type="ARBA" id="ARBA00023002"/>
    </source>
</evidence>
<name>A0A5M6D5Z9_9BACT</name>
<evidence type="ECO:0000313" key="5">
    <source>
        <dbReference type="EMBL" id="KAA5542934.1"/>
    </source>
</evidence>
<evidence type="ECO:0000256" key="1">
    <source>
        <dbReference type="ARBA" id="ARBA00022630"/>
    </source>
</evidence>